<dbReference type="AlphaFoldDB" id="A0A154BUQ1"/>
<proteinExistence type="predicted"/>
<evidence type="ECO:0000313" key="1">
    <source>
        <dbReference type="EMBL" id="KYZ77530.1"/>
    </source>
</evidence>
<protein>
    <submittedName>
        <fullName evidence="1">Stage III sporulation protein AB</fullName>
    </submittedName>
</protein>
<organism evidence="1 2">
    <name type="scientific">Anaerosporomusa subterranea</name>
    <dbReference type="NCBI Taxonomy" id="1794912"/>
    <lineage>
        <taxon>Bacteria</taxon>
        <taxon>Bacillati</taxon>
        <taxon>Bacillota</taxon>
        <taxon>Negativicutes</taxon>
        <taxon>Acetonemataceae</taxon>
        <taxon>Anaerosporomusa</taxon>
    </lineage>
</organism>
<dbReference type="PIRSF" id="PIRSF021435">
    <property type="entry name" value="SpoIIIAB"/>
    <property type="match status" value="1"/>
</dbReference>
<dbReference type="OrthoDB" id="1957909at2"/>
<dbReference type="EMBL" id="LSGP01000013">
    <property type="protein sequence ID" value="KYZ77530.1"/>
    <property type="molecule type" value="Genomic_DNA"/>
</dbReference>
<gene>
    <name evidence="1" type="ORF">AXX12_05335</name>
</gene>
<reference evidence="1 2" key="1">
    <citation type="submission" date="2016-02" db="EMBL/GenBank/DDBJ databases">
        <title>Anaerosporomusa subterraneum gen. nov., sp. nov., a spore-forming obligate anaerobe isolated from saprolite.</title>
        <authorList>
            <person name="Choi J.K."/>
            <person name="Shah M."/>
            <person name="Yee N."/>
        </authorList>
    </citation>
    <scope>NUCLEOTIDE SEQUENCE [LARGE SCALE GENOMIC DNA]</scope>
    <source>
        <strain evidence="1 2">RU4</strain>
    </source>
</reference>
<dbReference type="RefSeq" id="WP_066240042.1">
    <property type="nucleotide sequence ID" value="NZ_LSGP01000013.1"/>
</dbReference>
<name>A0A154BUQ1_ANASB</name>
<dbReference type="InterPro" id="IPR014198">
    <property type="entry name" value="Spore_III_AB"/>
</dbReference>
<dbReference type="Proteomes" id="UP000076268">
    <property type="component" value="Unassembled WGS sequence"/>
</dbReference>
<evidence type="ECO:0000313" key="2">
    <source>
        <dbReference type="Proteomes" id="UP000076268"/>
    </source>
</evidence>
<keyword evidence="2" id="KW-1185">Reference proteome</keyword>
<dbReference type="STRING" id="1794912.AXX12_05335"/>
<sequence>MWLKLTGSILVIAAGGLMGFSLAARYQNRPKQVRQLINGIVALKSYIRYASTPLAEAFSESARGLSGVICEVFTTIGKFLRWEAALTPQEAITRALETSGDQLALKRQEKEAFILFGANLGKMNREEQERYCDMLMSQLEKIEHDALALRDQNVAMYRYLGVCGGMTVAILLI</sequence>
<dbReference type="Pfam" id="PF09548">
    <property type="entry name" value="Spore_III_AB"/>
    <property type="match status" value="1"/>
</dbReference>
<comment type="caution">
    <text evidence="1">The sequence shown here is derived from an EMBL/GenBank/DDBJ whole genome shotgun (WGS) entry which is preliminary data.</text>
</comment>
<accession>A0A154BUQ1</accession>